<dbReference type="InterPro" id="IPR036514">
    <property type="entry name" value="SGNH_hydro_sf"/>
</dbReference>
<dbReference type="Proteomes" id="UP000266066">
    <property type="component" value="Unassembled WGS sequence"/>
</dbReference>
<proteinExistence type="predicted"/>
<accession>A0A395UXP4</accession>
<gene>
    <name evidence="2" type="ORF">DWY38_17050</name>
</gene>
<protein>
    <submittedName>
        <fullName evidence="2">SGNH/GDSL hydrolase family protein</fullName>
    </submittedName>
</protein>
<dbReference type="EMBL" id="QRUJ01000077">
    <property type="protein sequence ID" value="RGR49798.1"/>
    <property type="molecule type" value="Genomic_DNA"/>
</dbReference>
<name>A0A395UXP4_9FIRM</name>
<dbReference type="Gene3D" id="3.40.50.1110">
    <property type="entry name" value="SGNH hydrolase"/>
    <property type="match status" value="1"/>
</dbReference>
<dbReference type="Pfam" id="PF13472">
    <property type="entry name" value="Lipase_GDSL_2"/>
    <property type="match status" value="1"/>
</dbReference>
<organism evidence="2 3">
    <name type="scientific">Agathobacter rectalis</name>
    <dbReference type="NCBI Taxonomy" id="39491"/>
    <lineage>
        <taxon>Bacteria</taxon>
        <taxon>Bacillati</taxon>
        <taxon>Bacillota</taxon>
        <taxon>Clostridia</taxon>
        <taxon>Lachnospirales</taxon>
        <taxon>Lachnospiraceae</taxon>
        <taxon>Agathobacter</taxon>
    </lineage>
</organism>
<comment type="caution">
    <text evidence="2">The sequence shown here is derived from an EMBL/GenBank/DDBJ whole genome shotgun (WGS) entry which is preliminary data.</text>
</comment>
<reference evidence="2 3" key="1">
    <citation type="submission" date="2018-08" db="EMBL/GenBank/DDBJ databases">
        <title>A genome reference for cultivated species of the human gut microbiota.</title>
        <authorList>
            <person name="Zou Y."/>
            <person name="Xue W."/>
            <person name="Luo G."/>
        </authorList>
    </citation>
    <scope>NUCLEOTIDE SEQUENCE [LARGE SCALE GENOMIC DNA]</scope>
    <source>
        <strain evidence="2 3">AF25-15</strain>
    </source>
</reference>
<dbReference type="RefSeq" id="WP_118392711.1">
    <property type="nucleotide sequence ID" value="NZ_QRUJ01000077.1"/>
</dbReference>
<dbReference type="GO" id="GO:0016787">
    <property type="term" value="F:hydrolase activity"/>
    <property type="evidence" value="ECO:0007669"/>
    <property type="project" value="UniProtKB-KW"/>
</dbReference>
<feature type="domain" description="SGNH hydrolase-type esterase" evidence="1">
    <location>
        <begin position="33"/>
        <end position="222"/>
    </location>
</feature>
<dbReference type="InterPro" id="IPR013830">
    <property type="entry name" value="SGNH_hydro"/>
</dbReference>
<sequence>MDNKWFELGANEQPLDIIKETCGFAGIFKQIGVIGDSLASGEFESHDENGSIVYTDMYEYSWPAVLERITGTKYNNYSRGGMTAREYMQSWADANGFWQWNQAYIIALGNNDSFVCGHPLGSVKDVNSECPQDNADTFFGNMGKIVCKLKTIEPNARIFVVTPQLRGEACDKDIRYIASELAKLCDMFDFTYLLDMTAHAPVYDAEMRKSFGLGFHPNPMGYYAYALMVANYIDYVIRSNPREFATIPFVGTSLKNKDYK</sequence>
<dbReference type="CDD" id="cd00229">
    <property type="entry name" value="SGNH_hydrolase"/>
    <property type="match status" value="1"/>
</dbReference>
<evidence type="ECO:0000313" key="2">
    <source>
        <dbReference type="EMBL" id="RGR49798.1"/>
    </source>
</evidence>
<evidence type="ECO:0000313" key="3">
    <source>
        <dbReference type="Proteomes" id="UP000266066"/>
    </source>
</evidence>
<keyword evidence="2" id="KW-0378">Hydrolase</keyword>
<dbReference type="SUPFAM" id="SSF52266">
    <property type="entry name" value="SGNH hydrolase"/>
    <property type="match status" value="1"/>
</dbReference>
<dbReference type="AlphaFoldDB" id="A0A395UXP4"/>
<evidence type="ECO:0000259" key="1">
    <source>
        <dbReference type="Pfam" id="PF13472"/>
    </source>
</evidence>